<organism evidence="1 2">
    <name type="scientific">Roseofilum acuticapitatum BLCC-M154</name>
    <dbReference type="NCBI Taxonomy" id="3022444"/>
    <lineage>
        <taxon>Bacteria</taxon>
        <taxon>Bacillati</taxon>
        <taxon>Cyanobacteriota</taxon>
        <taxon>Cyanophyceae</taxon>
        <taxon>Desertifilales</taxon>
        <taxon>Desertifilaceae</taxon>
        <taxon>Roseofilum</taxon>
        <taxon>Roseofilum acuticapitatum</taxon>
    </lineage>
</organism>
<dbReference type="Pfam" id="PF03683">
    <property type="entry name" value="UPF0175"/>
    <property type="match status" value="1"/>
</dbReference>
<dbReference type="EMBL" id="JAQOSP010000124">
    <property type="protein sequence ID" value="MDJ1171729.1"/>
    <property type="molecule type" value="Genomic_DNA"/>
</dbReference>
<keyword evidence="2" id="KW-1185">Reference proteome</keyword>
<dbReference type="InterPro" id="IPR005368">
    <property type="entry name" value="UPF0175"/>
</dbReference>
<proteinExistence type="predicted"/>
<accession>A0ABT7AXU6</accession>
<dbReference type="Gene3D" id="1.10.10.60">
    <property type="entry name" value="Homeodomain-like"/>
    <property type="match status" value="1"/>
</dbReference>
<gene>
    <name evidence="1" type="ORF">PMG71_20075</name>
</gene>
<evidence type="ECO:0000313" key="2">
    <source>
        <dbReference type="Proteomes" id="UP001235303"/>
    </source>
</evidence>
<name>A0ABT7AXU6_9CYAN</name>
<dbReference type="RefSeq" id="WP_283755482.1">
    <property type="nucleotide sequence ID" value="NZ_JAQOSP010000124.1"/>
</dbReference>
<dbReference type="Proteomes" id="UP001235303">
    <property type="component" value="Unassembled WGS sequence"/>
</dbReference>
<comment type="caution">
    <text evidence="1">The sequence shown here is derived from an EMBL/GenBank/DDBJ whole genome shotgun (WGS) entry which is preliminary data.</text>
</comment>
<reference evidence="1 2" key="1">
    <citation type="submission" date="2023-01" db="EMBL/GenBank/DDBJ databases">
        <title>Novel diversity within Roseofilum (Cyanobacteria; Desertifilaceae) from marine benthic mats with descriptions of four novel species.</title>
        <authorList>
            <person name="Wang Y."/>
            <person name="Berthold D.E."/>
            <person name="Hu J."/>
            <person name="Lefler F.W."/>
            <person name="Laughinghouse H.D. IV."/>
        </authorList>
    </citation>
    <scope>NUCLEOTIDE SEQUENCE [LARGE SCALE GENOMIC DNA]</scope>
    <source>
        <strain evidence="1 2">BLCC-M154</strain>
    </source>
</reference>
<evidence type="ECO:0000313" key="1">
    <source>
        <dbReference type="EMBL" id="MDJ1171729.1"/>
    </source>
</evidence>
<protein>
    <submittedName>
        <fullName evidence="1">UPF0175 family protein</fullName>
    </submittedName>
</protein>
<sequence>MAFTFLDEQLANIELSEQVRQRAIERAKEGYVIALLEVGEISSGRAAKILGISRLEMMDRMNKWGISVFDDSQDLQALRQEVEQAESILNQSI</sequence>